<gene>
    <name evidence="2" type="ORF">GCM10010521_00270</name>
</gene>
<dbReference type="Pfam" id="PF20680">
    <property type="entry name" value="DUF6817"/>
    <property type="match status" value="1"/>
</dbReference>
<proteinExistence type="predicted"/>
<evidence type="ECO:0000313" key="2">
    <source>
        <dbReference type="EMBL" id="GAA3116419.1"/>
    </source>
</evidence>
<feature type="domain" description="DUF6817" evidence="1">
    <location>
        <begin position="26"/>
        <end position="110"/>
    </location>
</feature>
<evidence type="ECO:0000313" key="3">
    <source>
        <dbReference type="Proteomes" id="UP001500893"/>
    </source>
</evidence>
<evidence type="ECO:0000259" key="1">
    <source>
        <dbReference type="Pfam" id="PF20680"/>
    </source>
</evidence>
<keyword evidence="3" id="KW-1185">Reference proteome</keyword>
<dbReference type="Proteomes" id="UP001500893">
    <property type="component" value="Unassembled WGS sequence"/>
</dbReference>
<name>A0ABP6MJ86_9ACTN</name>
<comment type="caution">
    <text evidence="2">The sequence shown here is derived from an EMBL/GenBank/DDBJ whole genome shotgun (WGS) entry which is preliminary data.</text>
</comment>
<protein>
    <recommendedName>
        <fullName evidence="1">DUF6817 domain-containing protein</fullName>
    </recommendedName>
</protein>
<dbReference type="InterPro" id="IPR049202">
    <property type="entry name" value="DUF6817"/>
</dbReference>
<sequence length="195" mass="21119">MPATRHRRDTDTMPALSPASDQAVTLLRACGAESIAHPGGTLLAHLQRVQARLATWQARPALQLAGLCHAFYGTDGFPQALLPLERRADLAAVIGTEAEAIVHLYASCDRKVTYPALQQPGAAFHDRFTGRSRVLGIQLRRDFAELSAANELDLAQADSAFRDTWGPGLLALFTRFQDVLSAEAWLACRTVLGST</sequence>
<organism evidence="2 3">
    <name type="scientific">Streptomyces rameus</name>
    <dbReference type="NCBI Taxonomy" id="68261"/>
    <lineage>
        <taxon>Bacteria</taxon>
        <taxon>Bacillati</taxon>
        <taxon>Actinomycetota</taxon>
        <taxon>Actinomycetes</taxon>
        <taxon>Kitasatosporales</taxon>
        <taxon>Streptomycetaceae</taxon>
        <taxon>Streptomyces</taxon>
    </lineage>
</organism>
<dbReference type="EMBL" id="BAAAVM010000001">
    <property type="protein sequence ID" value="GAA3116419.1"/>
    <property type="molecule type" value="Genomic_DNA"/>
</dbReference>
<accession>A0ABP6MJ86</accession>
<reference evidence="3" key="1">
    <citation type="journal article" date="2019" name="Int. J. Syst. Evol. Microbiol.">
        <title>The Global Catalogue of Microorganisms (GCM) 10K type strain sequencing project: providing services to taxonomists for standard genome sequencing and annotation.</title>
        <authorList>
            <consortium name="The Broad Institute Genomics Platform"/>
            <consortium name="The Broad Institute Genome Sequencing Center for Infectious Disease"/>
            <person name="Wu L."/>
            <person name="Ma J."/>
        </authorList>
    </citation>
    <scope>NUCLEOTIDE SEQUENCE [LARGE SCALE GENOMIC DNA]</scope>
    <source>
        <strain evidence="3">JCM 11574</strain>
    </source>
</reference>